<name>A0ABW2PSL8_9BACL</name>
<gene>
    <name evidence="2" type="ORF">ACFQRG_05390</name>
</gene>
<comment type="caution">
    <text evidence="2">The sequence shown here is derived from an EMBL/GenBank/DDBJ whole genome shotgun (WGS) entry which is preliminary data.</text>
</comment>
<accession>A0ABW2PSL8</accession>
<dbReference type="EMBL" id="JBHTCO010000004">
    <property type="protein sequence ID" value="MFC7392411.1"/>
    <property type="molecule type" value="Genomic_DNA"/>
</dbReference>
<dbReference type="Proteomes" id="UP001596505">
    <property type="component" value="Unassembled WGS sequence"/>
</dbReference>
<evidence type="ECO:0000313" key="3">
    <source>
        <dbReference type="Proteomes" id="UP001596505"/>
    </source>
</evidence>
<feature type="transmembrane region" description="Helical" evidence="1">
    <location>
        <begin position="6"/>
        <end position="24"/>
    </location>
</feature>
<evidence type="ECO:0000256" key="1">
    <source>
        <dbReference type="SAM" id="Phobius"/>
    </source>
</evidence>
<keyword evidence="3" id="KW-1185">Reference proteome</keyword>
<protein>
    <recommendedName>
        <fullName evidence="4">Preprotein translocase subunit Tim44</fullName>
    </recommendedName>
</protein>
<feature type="transmembrane region" description="Helical" evidence="1">
    <location>
        <begin position="87"/>
        <end position="108"/>
    </location>
</feature>
<evidence type="ECO:0008006" key="4">
    <source>
        <dbReference type="Google" id="ProtNLM"/>
    </source>
</evidence>
<keyword evidence="1" id="KW-0812">Transmembrane</keyword>
<dbReference type="RefSeq" id="WP_380964501.1">
    <property type="nucleotide sequence ID" value="NZ_JBHTCO010000004.1"/>
</dbReference>
<proteinExistence type="predicted"/>
<keyword evidence="1" id="KW-1133">Transmembrane helix</keyword>
<feature type="transmembrane region" description="Helical" evidence="1">
    <location>
        <begin position="114"/>
        <end position="136"/>
    </location>
</feature>
<evidence type="ECO:0000313" key="2">
    <source>
        <dbReference type="EMBL" id="MFC7392411.1"/>
    </source>
</evidence>
<organism evidence="2 3">
    <name type="scientific">Scopulibacillus cellulosilyticus</name>
    <dbReference type="NCBI Taxonomy" id="2665665"/>
    <lineage>
        <taxon>Bacteria</taxon>
        <taxon>Bacillati</taxon>
        <taxon>Bacillota</taxon>
        <taxon>Bacilli</taxon>
        <taxon>Bacillales</taxon>
        <taxon>Sporolactobacillaceae</taxon>
        <taxon>Scopulibacillus</taxon>
    </lineage>
</organism>
<sequence>MIKKIIASFMVLSLVLIPVGDAVFHHGPDKVSARGYRSGVKSFNMNKGNSNTHSFFQKKNPQVNKQKTISSYKNTTKKFSKGSFLKGMLFGGLAGLLFGGLLSHFGALGSLLGMVINVLIIVIVIAILIAVVRGLFRMIFRKNKRKEEEYNSWRR</sequence>
<reference evidence="3" key="1">
    <citation type="journal article" date="2019" name="Int. J. Syst. Evol. Microbiol.">
        <title>The Global Catalogue of Microorganisms (GCM) 10K type strain sequencing project: providing services to taxonomists for standard genome sequencing and annotation.</title>
        <authorList>
            <consortium name="The Broad Institute Genomics Platform"/>
            <consortium name="The Broad Institute Genome Sequencing Center for Infectious Disease"/>
            <person name="Wu L."/>
            <person name="Ma J."/>
        </authorList>
    </citation>
    <scope>NUCLEOTIDE SEQUENCE [LARGE SCALE GENOMIC DNA]</scope>
    <source>
        <strain evidence="3">CGMCC 1.16305</strain>
    </source>
</reference>
<keyword evidence="1" id="KW-0472">Membrane</keyword>